<protein>
    <recommendedName>
        <fullName evidence="4">Protein WVD2-like 7</fullName>
    </recommendedName>
</protein>
<feature type="region of interest" description="Disordered" evidence="1">
    <location>
        <begin position="95"/>
        <end position="125"/>
    </location>
</feature>
<gene>
    <name evidence="2" type="ORF">ZIOFF_023223</name>
</gene>
<evidence type="ECO:0000313" key="3">
    <source>
        <dbReference type="Proteomes" id="UP000734854"/>
    </source>
</evidence>
<feature type="region of interest" description="Disordered" evidence="1">
    <location>
        <begin position="312"/>
        <end position="334"/>
    </location>
</feature>
<organism evidence="2 3">
    <name type="scientific">Zingiber officinale</name>
    <name type="common">Ginger</name>
    <name type="synonym">Amomum zingiber</name>
    <dbReference type="NCBI Taxonomy" id="94328"/>
    <lineage>
        <taxon>Eukaryota</taxon>
        <taxon>Viridiplantae</taxon>
        <taxon>Streptophyta</taxon>
        <taxon>Embryophyta</taxon>
        <taxon>Tracheophyta</taxon>
        <taxon>Spermatophyta</taxon>
        <taxon>Magnoliopsida</taxon>
        <taxon>Liliopsida</taxon>
        <taxon>Zingiberales</taxon>
        <taxon>Zingiberaceae</taxon>
        <taxon>Zingiber</taxon>
    </lineage>
</organism>
<proteinExistence type="predicted"/>
<feature type="region of interest" description="Disordered" evidence="1">
    <location>
        <begin position="349"/>
        <end position="385"/>
    </location>
</feature>
<feature type="compositionally biased region" description="Basic and acidic residues" evidence="1">
    <location>
        <begin position="457"/>
        <end position="471"/>
    </location>
</feature>
<dbReference type="PANTHER" id="PTHR47286">
    <property type="entry name" value="F3I6.9 PROTEIN"/>
    <property type="match status" value="1"/>
</dbReference>
<reference evidence="2 3" key="1">
    <citation type="submission" date="2020-08" db="EMBL/GenBank/DDBJ databases">
        <title>Plant Genome Project.</title>
        <authorList>
            <person name="Zhang R.-G."/>
        </authorList>
    </citation>
    <scope>NUCLEOTIDE SEQUENCE [LARGE SCALE GENOMIC DNA]</scope>
    <source>
        <tissue evidence="2">Rhizome</tissue>
    </source>
</reference>
<evidence type="ECO:0008006" key="4">
    <source>
        <dbReference type="Google" id="ProtNLM"/>
    </source>
</evidence>
<dbReference type="EMBL" id="JACMSC010000006">
    <property type="protein sequence ID" value="KAG6519716.1"/>
    <property type="molecule type" value="Genomic_DNA"/>
</dbReference>
<feature type="region of interest" description="Disordered" evidence="1">
    <location>
        <begin position="452"/>
        <end position="471"/>
    </location>
</feature>
<dbReference type="AlphaFoldDB" id="A0A8J5H2N7"/>
<feature type="compositionally biased region" description="Polar residues" evidence="1">
    <location>
        <begin position="105"/>
        <end position="121"/>
    </location>
</feature>
<name>A0A8J5H2N7_ZINOF</name>
<sequence length="493" mass="54903">MATDVDEAYQGWSPELSDGYDSHEIPASQILDHGSISFGRFPVETLSWERRSVFTHNRCQEELEKFNGLVAKKKAYFEERYRKIRAMKAEQNQQTELTLDYSGDGSISSQSGEEDAASTQHDNFRDVKEFNVHSSSEEGKPGRAYQQEVSYSESFEEKCLCPESTLPNLISPIEILDSPEQDKNTVDTLLVQPLETALSLPHTTDLEEKSHFKSNLDNKEVLQKQWDKVLDLESKRQGTILNTSKANSDQWLPIGKSLDYKSISFIKDLASGRNIKGETKVNVVQSSKGVRTSEKIATQTLIMAPTCRVNGNTRPNLVTSSKPPVKTHSTITTPGPFTLVMERRAIKRRSTEKLTSGGSNMHVYKPSHAKDSSSLQVTTKKDAATSRLIKQRGPEVKRDIKGVRGMPLAVDNHSNSLKRAEAHVVPPKSRSVNLPYRTKLTTCVGVDSQCQTAKGTKQKEGNDKGRQFQRIDAKTAPAMSGNVTVTKKVKACE</sequence>
<evidence type="ECO:0000313" key="2">
    <source>
        <dbReference type="EMBL" id="KAG6519716.1"/>
    </source>
</evidence>
<comment type="caution">
    <text evidence="2">The sequence shown here is derived from an EMBL/GenBank/DDBJ whole genome shotgun (WGS) entry which is preliminary data.</text>
</comment>
<accession>A0A8J5H2N7</accession>
<keyword evidence="3" id="KW-1185">Reference proteome</keyword>
<dbReference type="Proteomes" id="UP000734854">
    <property type="component" value="Unassembled WGS sequence"/>
</dbReference>
<evidence type="ECO:0000256" key="1">
    <source>
        <dbReference type="SAM" id="MobiDB-lite"/>
    </source>
</evidence>
<dbReference type="PANTHER" id="PTHR47286:SF2">
    <property type="entry name" value="F3I6.9 PROTEIN"/>
    <property type="match status" value="1"/>
</dbReference>